<keyword evidence="4" id="KW-1185">Reference proteome</keyword>
<reference evidence="3 4" key="1">
    <citation type="submission" date="2022-04" db="EMBL/GenBank/DDBJ databases">
        <title>Identification of a novel bacterium isolated from mangrove sediments.</title>
        <authorList>
            <person name="Pan X."/>
        </authorList>
    </citation>
    <scope>NUCLEOTIDE SEQUENCE [LARGE SCALE GENOMIC DNA]</scope>
    <source>
        <strain evidence="3 4">B2638</strain>
    </source>
</reference>
<sequence>MTSSRIVKAAAVCLLLFQSANASSATTSEAPIDKDQAQSADRSVEWLSSCEDCPDFVPVPAPPKGMRRIAYAAVYELTWSQYLASVEDGDCKFPLHHKADGSDFSPDERRKFNLNWTASKLRLSDVACFKAWLQKRLPAGYSVDTPTAQEWIWLAKAGSDSPQFSSESANLLHTRIIDSDPTPPRVPVPDRNFALTCGPVGRMPPNAWGLFDMFGQHHEITSGIRKKGPSGRVLVVELRGGSCLTSAAKVLIDTPSNAVMESDGDRVIAEYAVRLIILKNN</sequence>
<organism evidence="3 4">
    <name type="scientific">Novosphingobium beihaiensis</name>
    <dbReference type="NCBI Taxonomy" id="2930389"/>
    <lineage>
        <taxon>Bacteria</taxon>
        <taxon>Pseudomonadati</taxon>
        <taxon>Pseudomonadota</taxon>
        <taxon>Alphaproteobacteria</taxon>
        <taxon>Sphingomonadales</taxon>
        <taxon>Sphingomonadaceae</taxon>
        <taxon>Novosphingobium</taxon>
    </lineage>
</organism>
<dbReference type="Gene3D" id="3.90.1580.10">
    <property type="entry name" value="paralog of FGE (formylglycine-generating enzyme)"/>
    <property type="match status" value="1"/>
</dbReference>
<dbReference type="SUPFAM" id="SSF56436">
    <property type="entry name" value="C-type lectin-like"/>
    <property type="match status" value="1"/>
</dbReference>
<evidence type="ECO:0000256" key="1">
    <source>
        <dbReference type="SAM" id="SignalP"/>
    </source>
</evidence>
<dbReference type="InterPro" id="IPR005532">
    <property type="entry name" value="SUMF_dom"/>
</dbReference>
<proteinExistence type="predicted"/>
<keyword evidence="1" id="KW-0732">Signal</keyword>
<accession>A0ABT0BKS0</accession>
<dbReference type="InterPro" id="IPR042095">
    <property type="entry name" value="SUMF_sf"/>
</dbReference>
<dbReference type="RefSeq" id="WP_243917537.1">
    <property type="nucleotide sequence ID" value="NZ_JALHLG010000003.1"/>
</dbReference>
<protein>
    <submittedName>
        <fullName evidence="3">Formylglycine-generating enzyme family protein</fullName>
    </submittedName>
</protein>
<feature type="domain" description="Sulfatase-modifying factor enzyme-like" evidence="2">
    <location>
        <begin position="119"/>
        <end position="223"/>
    </location>
</feature>
<feature type="signal peptide" evidence="1">
    <location>
        <begin position="1"/>
        <end position="24"/>
    </location>
</feature>
<evidence type="ECO:0000259" key="2">
    <source>
        <dbReference type="Pfam" id="PF03781"/>
    </source>
</evidence>
<dbReference type="EMBL" id="JALHLG010000003">
    <property type="protein sequence ID" value="MCJ2185642.1"/>
    <property type="molecule type" value="Genomic_DNA"/>
</dbReference>
<feature type="chain" id="PRO_5046741143" evidence="1">
    <location>
        <begin position="25"/>
        <end position="281"/>
    </location>
</feature>
<dbReference type="InterPro" id="IPR016187">
    <property type="entry name" value="CTDL_fold"/>
</dbReference>
<evidence type="ECO:0000313" key="3">
    <source>
        <dbReference type="EMBL" id="MCJ2185642.1"/>
    </source>
</evidence>
<dbReference type="Pfam" id="PF03781">
    <property type="entry name" value="FGE-sulfatase"/>
    <property type="match status" value="1"/>
</dbReference>
<gene>
    <name evidence="3" type="ORF">MTR66_02310</name>
</gene>
<dbReference type="Proteomes" id="UP001202281">
    <property type="component" value="Unassembled WGS sequence"/>
</dbReference>
<evidence type="ECO:0000313" key="4">
    <source>
        <dbReference type="Proteomes" id="UP001202281"/>
    </source>
</evidence>
<name>A0ABT0BKS0_9SPHN</name>
<comment type="caution">
    <text evidence="3">The sequence shown here is derived from an EMBL/GenBank/DDBJ whole genome shotgun (WGS) entry which is preliminary data.</text>
</comment>